<keyword evidence="1" id="KW-1133">Transmembrane helix</keyword>
<organism evidence="2 3">
    <name type="scientific">Brachyspira hampsonii</name>
    <dbReference type="NCBI Taxonomy" id="1287055"/>
    <lineage>
        <taxon>Bacteria</taxon>
        <taxon>Pseudomonadati</taxon>
        <taxon>Spirochaetota</taxon>
        <taxon>Spirochaetia</taxon>
        <taxon>Brachyspirales</taxon>
        <taxon>Brachyspiraceae</taxon>
        <taxon>Brachyspira</taxon>
    </lineage>
</organism>
<dbReference type="EMBL" id="CP019914">
    <property type="protein sequence ID" value="ASJ20673.1"/>
    <property type="molecule type" value="Genomic_DNA"/>
</dbReference>
<dbReference type="AlphaFoldDB" id="A0AAC9TRP2"/>
<keyword evidence="1" id="KW-0812">Transmembrane</keyword>
<feature type="transmembrane region" description="Helical" evidence="1">
    <location>
        <begin position="12"/>
        <end position="33"/>
    </location>
</feature>
<keyword evidence="1" id="KW-0472">Membrane</keyword>
<name>A0AAC9TRP2_9SPIR</name>
<gene>
    <name evidence="2" type="ORF">BHAMNSH16_02995</name>
</gene>
<dbReference type="Gene3D" id="3.30.450.20">
    <property type="entry name" value="PAS domain"/>
    <property type="match status" value="1"/>
</dbReference>
<evidence type="ECO:0000313" key="3">
    <source>
        <dbReference type="Proteomes" id="UP000264880"/>
    </source>
</evidence>
<evidence type="ECO:0000313" key="2">
    <source>
        <dbReference type="EMBL" id="ASJ20673.1"/>
    </source>
</evidence>
<protein>
    <submittedName>
        <fullName evidence="2">Chemotaxis protein</fullName>
    </submittedName>
</protein>
<keyword evidence="3" id="KW-1185">Reference proteome</keyword>
<reference evidence="2 3" key="1">
    <citation type="submission" date="2017-02" db="EMBL/GenBank/DDBJ databases">
        <title>Complete genome sequence of Brachyspira hampsonii genomovar I strain NSH-16 (ATCC BAA-2463).</title>
        <authorList>
            <person name="Mirajkar N.S."/>
            <person name="Gebhart C.J."/>
        </authorList>
    </citation>
    <scope>NUCLEOTIDE SEQUENCE [LARGE SCALE GENOMIC DNA]</scope>
    <source>
        <strain evidence="2 3">NSH-16</strain>
    </source>
</reference>
<dbReference type="RefSeq" id="WP_069731746.1">
    <property type="nucleotide sequence ID" value="NZ_CP019914.1"/>
</dbReference>
<proteinExistence type="predicted"/>
<sequence length="467" mass="54835">MKNKVSLNFKISLFILIPIVTIVLMFGIINTIYTYKITEEMTLFIISQMSEKEIYEIENIINVELNYLDNIKYSVENLYNYNVRKREVYEDLMNRFAHEMSTNAVSVSLMFFTNIIDNDSMYINNPLYQDIKGRFVVTLVKDAENNISRINLRESDLEYTYLNTTITSRKPYITTLNYYPIQGKYKPMYTYSIPIFSKDNELIGVSSLNLSLDNIMFYEDTNGFTISLFNEKGNIMYCTTDIYSIGENITNLSDVYGSSDLENTIYSNTAIWKESYNEKTSSKYFNIFTPIHIFDDLYWGIELAVDSKADFFNHYRIIIMIWIIITVVIIILMFIIVPFVINKKILSVMNNLNDNIMKIREGDISWKIPDKYLNMNDEMGNMSREIDKTLIYLNNLVRTVKIKTNKISENSNNISELAYKINDCINNDEIKENHNSKLVNNVNENSKSLLKESNDLQKIIKYFRLRE</sequence>
<accession>A0AAC9TRP2</accession>
<dbReference type="Gene3D" id="6.10.340.10">
    <property type="match status" value="1"/>
</dbReference>
<dbReference type="KEGG" id="bhp:BHAMNSH16_02995"/>
<evidence type="ECO:0000256" key="1">
    <source>
        <dbReference type="SAM" id="Phobius"/>
    </source>
</evidence>
<feature type="transmembrane region" description="Helical" evidence="1">
    <location>
        <begin position="317"/>
        <end position="341"/>
    </location>
</feature>
<dbReference type="Proteomes" id="UP000264880">
    <property type="component" value="Chromosome"/>
</dbReference>